<dbReference type="Proteomes" id="UP000035682">
    <property type="component" value="Unplaced"/>
</dbReference>
<accession>A0A090KP27</accession>
<dbReference type="InterPro" id="IPR050316">
    <property type="entry name" value="Tyrosinase/Hemocyanin"/>
</dbReference>
<reference evidence="3" key="1">
    <citation type="submission" date="2014-09" db="EMBL/GenBank/DDBJ databases">
        <authorList>
            <person name="Aslett A.Martin."/>
        </authorList>
    </citation>
    <scope>NUCLEOTIDE SEQUENCE</scope>
    <source>
        <strain evidence="3">ED321 Heterogonic</strain>
    </source>
</reference>
<proteinExistence type="predicted"/>
<evidence type="ECO:0000313" key="5">
    <source>
        <dbReference type="WBParaSite" id="SRAE_X000110200.1"/>
    </source>
</evidence>
<dbReference type="PANTHER" id="PTHR11474:SF122">
    <property type="entry name" value="TYROSINASE COPPER-BINDING DOMAIN-CONTAINING PROTEIN"/>
    <property type="match status" value="1"/>
</dbReference>
<evidence type="ECO:0000313" key="3">
    <source>
        <dbReference type="EMBL" id="CEF59353.1"/>
    </source>
</evidence>
<dbReference type="OrthoDB" id="6132182at2759"/>
<dbReference type="PRINTS" id="PR00092">
    <property type="entry name" value="TYROSINASE"/>
</dbReference>
<dbReference type="SUPFAM" id="SSF48056">
    <property type="entry name" value="Di-copper centre-containing domain"/>
    <property type="match status" value="1"/>
</dbReference>
<evidence type="ECO:0000313" key="6">
    <source>
        <dbReference type="WormBase" id="SRAE_X000110200"/>
    </source>
</evidence>
<sequence>MKWIEESQLKEFQVNSITKKQMLYLSRLETKHNNDKFYKKKRSKRDIYDNYKKRLIRKEYRMLTDEELSRLHHAMNELKNRMIDNITLWDLHILIHYPDSAPGAHWGPAFLPWHREFLRQFENALQNIDNKVTLPYWDSTLDHGLPNPSDSIIWTEKFFGNGNGYVKTGPFKDWTTNVFMPLSDLKIKKLYRYTGGKDNDRLLSPNDVDWILNRDHYSNLTFCHDRTFESMHGLSHVWVGGFMQLKQSRRERENQYAENTCGDLHLPNAQMKPFSLTNINGMSNDYTDYYYTYQNVKHCSPTDPVCHDSPYYWCDRQIWRCKSKIQLGGSCNNLEGQDSCYTSMCINGICQYISMKEKEIQKREDIPSNVVWAKSLLLDNNNKPITHPFAHINNIDEYNTFNITSYVEEKIKNLEYNGIIYLALPKPSSGLPITITFQARDQYGRYCQSYCINDTTQIYNVCEPKIILKIRKDFEAANIAYTHSFMSRNYLDVDLSSHPSILRINPPYIIFSCNSKVVDGQELYSTVKNMMQFSKPLDDYVWFRVELILSYDSPFNLEELMVKVIDKDDSYYQWQEKINKVRSPIDTNIIFVKAPNPYINGKKIILRILILYEGQIVNCIAKCSKLNEPRKKSCSEEVVLHYIPFLGDENIFTSNDDILNLIGWKMVGHPSKWDYKLPYLSLTC</sequence>
<reference evidence="4" key="2">
    <citation type="submission" date="2014-09" db="EMBL/GenBank/DDBJ databases">
        <authorList>
            <person name="Martin A.A."/>
        </authorList>
    </citation>
    <scope>NUCLEOTIDE SEQUENCE</scope>
    <source>
        <strain evidence="4">ED321</strain>
    </source>
</reference>
<dbReference type="CTD" id="36384161"/>
<dbReference type="InterPro" id="IPR002227">
    <property type="entry name" value="Tyrosinase_Cu-bd"/>
</dbReference>
<keyword evidence="1" id="KW-0479">Metal-binding</keyword>
<keyword evidence="4" id="KW-1185">Reference proteome</keyword>
<gene>
    <name evidence="3 5 6" type="ORF">SRAE_X000110200</name>
</gene>
<evidence type="ECO:0000256" key="1">
    <source>
        <dbReference type="ARBA" id="ARBA00022723"/>
    </source>
</evidence>
<dbReference type="OMA" id="FMYVIRV"/>
<evidence type="ECO:0000259" key="2">
    <source>
        <dbReference type="PROSITE" id="PS00497"/>
    </source>
</evidence>
<name>A0A090KP27_STRRB</name>
<dbReference type="EMBL" id="LN609396">
    <property type="protein sequence ID" value="CEF59353.1"/>
    <property type="molecule type" value="Genomic_DNA"/>
</dbReference>
<dbReference type="AlphaFoldDB" id="A0A090KP27"/>
<dbReference type="PANTHER" id="PTHR11474">
    <property type="entry name" value="TYROSINASE FAMILY MEMBER"/>
    <property type="match status" value="1"/>
</dbReference>
<organism evidence="3">
    <name type="scientific">Strongyloides ratti</name>
    <name type="common">Parasitic roundworm</name>
    <dbReference type="NCBI Taxonomy" id="34506"/>
    <lineage>
        <taxon>Eukaryota</taxon>
        <taxon>Metazoa</taxon>
        <taxon>Ecdysozoa</taxon>
        <taxon>Nematoda</taxon>
        <taxon>Chromadorea</taxon>
        <taxon>Rhabditida</taxon>
        <taxon>Tylenchina</taxon>
        <taxon>Panagrolaimomorpha</taxon>
        <taxon>Strongyloidoidea</taxon>
        <taxon>Strongyloididae</taxon>
        <taxon>Strongyloides</taxon>
    </lineage>
</organism>
<dbReference type="Gene3D" id="1.10.1280.10">
    <property type="entry name" value="Di-copper center containing domain from catechol oxidase"/>
    <property type="match status" value="1"/>
</dbReference>
<dbReference type="InterPro" id="IPR008922">
    <property type="entry name" value="Di-copper_centre_dom_sf"/>
</dbReference>
<feature type="domain" description="Tyrosinase copper-binding" evidence="2">
    <location>
        <begin position="105"/>
        <end position="122"/>
    </location>
</feature>
<dbReference type="GO" id="GO:0046872">
    <property type="term" value="F:metal ion binding"/>
    <property type="evidence" value="ECO:0007669"/>
    <property type="project" value="UniProtKB-KW"/>
</dbReference>
<evidence type="ECO:0000313" key="4">
    <source>
        <dbReference type="Proteomes" id="UP000035682"/>
    </source>
</evidence>
<dbReference type="WormBase" id="SRAE_X000110200">
    <property type="protein sequence ID" value="SRP10501"/>
    <property type="gene ID" value="WBGene00266667"/>
</dbReference>
<dbReference type="RefSeq" id="XP_024498564.1">
    <property type="nucleotide sequence ID" value="XM_024643029.1"/>
</dbReference>
<dbReference type="Pfam" id="PF00264">
    <property type="entry name" value="Tyrosinase"/>
    <property type="match status" value="1"/>
</dbReference>
<protein>
    <submittedName>
        <fullName evidence="3 5">Tyrosinase copper-binding domain and Uncharacterized domain, di-copper centre-containing protein</fullName>
    </submittedName>
</protein>
<dbReference type="GO" id="GO:0016491">
    <property type="term" value="F:oxidoreductase activity"/>
    <property type="evidence" value="ECO:0007669"/>
    <property type="project" value="InterPro"/>
</dbReference>
<dbReference type="GeneID" id="36384161"/>
<reference evidence="5" key="3">
    <citation type="submission" date="2020-12" db="UniProtKB">
        <authorList>
            <consortium name="WormBaseParasite"/>
        </authorList>
    </citation>
    <scope>IDENTIFICATION</scope>
</reference>
<dbReference type="PROSITE" id="PS00497">
    <property type="entry name" value="TYROSINASE_1"/>
    <property type="match status" value="1"/>
</dbReference>
<dbReference type="WBParaSite" id="SRAE_X000110200.1">
    <property type="protein sequence ID" value="SRAE_X000110200.1"/>
    <property type="gene ID" value="WBGene00266667"/>
</dbReference>